<name>A0A1I5SCM4_9ACTN</name>
<organism evidence="4 5">
    <name type="scientific">Geodermatophilus dictyosporus</name>
    <dbReference type="NCBI Taxonomy" id="1523247"/>
    <lineage>
        <taxon>Bacteria</taxon>
        <taxon>Bacillati</taxon>
        <taxon>Actinomycetota</taxon>
        <taxon>Actinomycetes</taxon>
        <taxon>Geodermatophilales</taxon>
        <taxon>Geodermatophilaceae</taxon>
        <taxon>Geodermatophilus</taxon>
    </lineage>
</organism>
<dbReference type="AlphaFoldDB" id="A0A1I5SCM4"/>
<dbReference type="PANTHER" id="PTHR38463">
    <property type="entry name" value="STRESS RESPONSE PROTEIN YSNF"/>
    <property type="match status" value="1"/>
</dbReference>
<evidence type="ECO:0000256" key="1">
    <source>
        <dbReference type="SAM" id="MobiDB-lite"/>
    </source>
</evidence>
<proteinExistence type="predicted"/>
<accession>A0A1I5SCM4</accession>
<sequence length="351" mass="35190">MLSERDLSAAIGSTAQGPDGEKIGTVESFFVDDRTGAPTWVAVATGLFGTRHSIVPATQATFTDGVLRVPVGKEAVRSAPHLRGDHLGPDEEAQLRQHYGLTAPVPGGPGPDAAAAALGTGTWSPGGTGLAPAGAGPADGPPAAQDTGATAPAAPTQRVAPVGATGGAPAAVPPQTAPQAVAPAVAPAAAGVAAGTGAPDGPPRQASDGSMVRSEEQLRVGTEPVATTRVRLVKYVVTEEVQVTVPIRREEIRVEHVPLDAPDVPGESLAPAGTGAPVPGGAPAGTPVGAGVGAGLPEEVVLHAERPVVGVEVVPVERVRLRTELVEGQERVTEQVQREQIVVDQTPAPPR</sequence>
<dbReference type="EMBL" id="FOWQ01000007">
    <property type="protein sequence ID" value="SFP68528.1"/>
    <property type="molecule type" value="Genomic_DNA"/>
</dbReference>
<reference evidence="5" key="1">
    <citation type="submission" date="2016-10" db="EMBL/GenBank/DDBJ databases">
        <authorList>
            <person name="Varghese N."/>
            <person name="Submissions S."/>
        </authorList>
    </citation>
    <scope>NUCLEOTIDE SEQUENCE [LARGE SCALE GENOMIC DNA]</scope>
    <source>
        <strain evidence="5">DSM 44208</strain>
    </source>
</reference>
<evidence type="ECO:0000259" key="3">
    <source>
        <dbReference type="Pfam" id="PF09557"/>
    </source>
</evidence>
<gene>
    <name evidence="4" type="ORF">SAMN05660464_3922</name>
</gene>
<dbReference type="Proteomes" id="UP000198857">
    <property type="component" value="Unassembled WGS sequence"/>
</dbReference>
<protein>
    <submittedName>
        <fullName evidence="4">Conserved domain-containing protein</fullName>
    </submittedName>
</protein>
<dbReference type="InterPro" id="IPR052967">
    <property type="entry name" value="Stress_Response_Assoc"/>
</dbReference>
<keyword evidence="5" id="KW-1185">Reference proteome</keyword>
<feature type="compositionally biased region" description="Low complexity" evidence="1">
    <location>
        <begin position="111"/>
        <end position="122"/>
    </location>
</feature>
<dbReference type="OrthoDB" id="3712018at2"/>
<feature type="region of interest" description="Disordered" evidence="1">
    <location>
        <begin position="100"/>
        <end position="154"/>
    </location>
</feature>
<evidence type="ECO:0000313" key="4">
    <source>
        <dbReference type="EMBL" id="SFP68528.1"/>
    </source>
</evidence>
<feature type="compositionally biased region" description="Low complexity" evidence="1">
    <location>
        <begin position="130"/>
        <end position="154"/>
    </location>
</feature>
<evidence type="ECO:0000259" key="2">
    <source>
        <dbReference type="Pfam" id="PF05239"/>
    </source>
</evidence>
<dbReference type="InterPro" id="IPR019060">
    <property type="entry name" value="DUF2382"/>
</dbReference>
<dbReference type="InterPro" id="IPR027275">
    <property type="entry name" value="PRC-brl_dom"/>
</dbReference>
<feature type="region of interest" description="Disordered" evidence="1">
    <location>
        <begin position="1"/>
        <end position="22"/>
    </location>
</feature>
<dbReference type="InterPro" id="IPR014747">
    <property type="entry name" value="Bac_photo_RC_H_C"/>
</dbReference>
<dbReference type="GO" id="GO:0019684">
    <property type="term" value="P:photosynthesis, light reaction"/>
    <property type="evidence" value="ECO:0007669"/>
    <property type="project" value="InterPro"/>
</dbReference>
<dbReference type="STRING" id="1523247.SAMN05660464_3922"/>
<dbReference type="Pfam" id="PF05239">
    <property type="entry name" value="PRC"/>
    <property type="match status" value="1"/>
</dbReference>
<dbReference type="Pfam" id="PF09557">
    <property type="entry name" value="DUF2382"/>
    <property type="match status" value="2"/>
</dbReference>
<dbReference type="InterPro" id="IPR011033">
    <property type="entry name" value="PRC_barrel-like_sf"/>
</dbReference>
<feature type="domain" description="DUF2382" evidence="3">
    <location>
        <begin position="297"/>
        <end position="343"/>
    </location>
</feature>
<feature type="domain" description="DUF2382" evidence="3">
    <location>
        <begin position="211"/>
        <end position="267"/>
    </location>
</feature>
<dbReference type="Gene3D" id="3.90.50.10">
    <property type="entry name" value="Photosynthetic Reaction Center, subunit H, domain 2"/>
    <property type="match status" value="1"/>
</dbReference>
<feature type="region of interest" description="Disordered" evidence="1">
    <location>
        <begin position="192"/>
        <end position="220"/>
    </location>
</feature>
<dbReference type="RefSeq" id="WP_091113171.1">
    <property type="nucleotide sequence ID" value="NZ_FOWQ01000007.1"/>
</dbReference>
<dbReference type="PANTHER" id="PTHR38463:SF1">
    <property type="entry name" value="STRESS RESPONSE PROTEIN YSNF"/>
    <property type="match status" value="1"/>
</dbReference>
<dbReference type="SUPFAM" id="SSF50346">
    <property type="entry name" value="PRC-barrel domain"/>
    <property type="match status" value="1"/>
</dbReference>
<dbReference type="GO" id="GO:0030077">
    <property type="term" value="C:plasma membrane light-harvesting complex"/>
    <property type="evidence" value="ECO:0007669"/>
    <property type="project" value="InterPro"/>
</dbReference>
<feature type="domain" description="PRC-barrel" evidence="2">
    <location>
        <begin position="12"/>
        <end position="74"/>
    </location>
</feature>
<evidence type="ECO:0000313" key="5">
    <source>
        <dbReference type="Proteomes" id="UP000198857"/>
    </source>
</evidence>